<dbReference type="PROSITE" id="PS00356">
    <property type="entry name" value="HTH_LACI_1"/>
    <property type="match status" value="1"/>
</dbReference>
<dbReference type="PANTHER" id="PTHR30146:SF67">
    <property type="entry name" value="HTH-TYPE TRANSCRIPTIONAL REGULATOR ASCG"/>
    <property type="match status" value="1"/>
</dbReference>
<keyword evidence="7" id="KW-1185">Reference proteome</keyword>
<dbReference type="PROSITE" id="PS50932">
    <property type="entry name" value="HTH_LACI_2"/>
    <property type="match status" value="1"/>
</dbReference>
<dbReference type="SMART" id="SM00354">
    <property type="entry name" value="HTH_LACI"/>
    <property type="match status" value="1"/>
</dbReference>
<dbReference type="GO" id="GO:0000976">
    <property type="term" value="F:transcription cis-regulatory region binding"/>
    <property type="evidence" value="ECO:0007669"/>
    <property type="project" value="TreeGrafter"/>
</dbReference>
<accession>A0A1T4ND26</accession>
<keyword evidence="1" id="KW-0805">Transcription regulation</keyword>
<evidence type="ECO:0000313" key="6">
    <source>
        <dbReference type="EMBL" id="SJZ77199.1"/>
    </source>
</evidence>
<protein>
    <submittedName>
        <fullName evidence="6">Transcriptional regulator, LacI family</fullName>
    </submittedName>
</protein>
<dbReference type="InterPro" id="IPR000843">
    <property type="entry name" value="HTH_LacI"/>
</dbReference>
<evidence type="ECO:0000256" key="2">
    <source>
        <dbReference type="ARBA" id="ARBA00023125"/>
    </source>
</evidence>
<dbReference type="Gene3D" id="3.40.50.2300">
    <property type="match status" value="2"/>
</dbReference>
<dbReference type="AlphaFoldDB" id="A0A1T4ND26"/>
<dbReference type="EMBL" id="FUXB01000005">
    <property type="protein sequence ID" value="SJZ77199.1"/>
    <property type="molecule type" value="Genomic_DNA"/>
</dbReference>
<organism evidence="6 7">
    <name type="scientific">Vibrio cincinnatiensis DSM 19608</name>
    <dbReference type="NCBI Taxonomy" id="1123491"/>
    <lineage>
        <taxon>Bacteria</taxon>
        <taxon>Pseudomonadati</taxon>
        <taxon>Pseudomonadota</taxon>
        <taxon>Gammaproteobacteria</taxon>
        <taxon>Vibrionales</taxon>
        <taxon>Vibrionaceae</taxon>
        <taxon>Vibrio</taxon>
    </lineage>
</organism>
<dbReference type="InterPro" id="IPR001387">
    <property type="entry name" value="Cro/C1-type_HTH"/>
</dbReference>
<keyword evidence="3" id="KW-0804">Transcription</keyword>
<reference evidence="7" key="1">
    <citation type="submission" date="2017-02" db="EMBL/GenBank/DDBJ databases">
        <authorList>
            <person name="Varghese N."/>
            <person name="Submissions S."/>
        </authorList>
    </citation>
    <scope>NUCLEOTIDE SEQUENCE [LARGE SCALE GENOMIC DNA]</scope>
    <source>
        <strain evidence="7">DSM 19608</strain>
    </source>
</reference>
<dbReference type="RefSeq" id="WP_078925726.1">
    <property type="nucleotide sequence ID" value="NZ_FUXB01000005.1"/>
</dbReference>
<dbReference type="Gene3D" id="1.10.260.40">
    <property type="entry name" value="lambda repressor-like DNA-binding domains"/>
    <property type="match status" value="1"/>
</dbReference>
<dbReference type="GO" id="GO:0003700">
    <property type="term" value="F:DNA-binding transcription factor activity"/>
    <property type="evidence" value="ECO:0007669"/>
    <property type="project" value="TreeGrafter"/>
</dbReference>
<dbReference type="STRING" id="1123491.SAMN02745782_01328"/>
<keyword evidence="2" id="KW-0238">DNA-binding</keyword>
<dbReference type="SUPFAM" id="SSF53822">
    <property type="entry name" value="Periplasmic binding protein-like I"/>
    <property type="match status" value="1"/>
</dbReference>
<dbReference type="Pfam" id="PF00356">
    <property type="entry name" value="LacI"/>
    <property type="match status" value="1"/>
</dbReference>
<dbReference type="PROSITE" id="PS50943">
    <property type="entry name" value="HTH_CROC1"/>
    <property type="match status" value="1"/>
</dbReference>
<evidence type="ECO:0000259" key="5">
    <source>
        <dbReference type="PROSITE" id="PS50943"/>
    </source>
</evidence>
<dbReference type="InterPro" id="IPR028082">
    <property type="entry name" value="Peripla_BP_I"/>
</dbReference>
<dbReference type="GeneID" id="70584198"/>
<dbReference type="InterPro" id="IPR010982">
    <property type="entry name" value="Lambda_DNA-bd_dom_sf"/>
</dbReference>
<dbReference type="CDD" id="cd01392">
    <property type="entry name" value="HTH_LacI"/>
    <property type="match status" value="1"/>
</dbReference>
<sequence>MAVTMLEVANKAGVSKSTVSRVLNGKNIVRPELVSRVFEAIKETGYRPNILAQSLSSRQTNFIGFVIANVLFDGPYFSSLMYHAASFCEDSGHQLVMTDGKHSKVEERHAINFLLDMRCAGIIIYPKYLNEKELASIIASSDIPIMVINHKIEERPQYAITTDHYQSALKMMEYIVEQGHKHIAIIRGNVCSGTDKQRYQAYRDVLEKYHLPYQGNQEQQGNWTLKGGYLAAQRILETSPQITAVLACNDEMAIGASKAFKKAGLSLPEEMSVVGFDNSNVGEYLSPSLTSVDIPLKALTQKAILNILGEHEKAAAIDTSASIIFRESVHRMMTE</sequence>
<dbReference type="OrthoDB" id="9798934at2"/>
<dbReference type="Pfam" id="PF13377">
    <property type="entry name" value="Peripla_BP_3"/>
    <property type="match status" value="1"/>
</dbReference>
<dbReference type="PANTHER" id="PTHR30146">
    <property type="entry name" value="LACI-RELATED TRANSCRIPTIONAL REPRESSOR"/>
    <property type="match status" value="1"/>
</dbReference>
<name>A0A1T4ND26_VIBCI</name>
<evidence type="ECO:0000313" key="7">
    <source>
        <dbReference type="Proteomes" id="UP000190834"/>
    </source>
</evidence>
<evidence type="ECO:0000256" key="1">
    <source>
        <dbReference type="ARBA" id="ARBA00023015"/>
    </source>
</evidence>
<dbReference type="Proteomes" id="UP000190834">
    <property type="component" value="Unassembled WGS sequence"/>
</dbReference>
<evidence type="ECO:0000259" key="4">
    <source>
        <dbReference type="PROSITE" id="PS50932"/>
    </source>
</evidence>
<feature type="domain" description="HTH cro/C1-type" evidence="5">
    <location>
        <begin position="4"/>
        <end position="47"/>
    </location>
</feature>
<dbReference type="SUPFAM" id="SSF47413">
    <property type="entry name" value="lambda repressor-like DNA-binding domains"/>
    <property type="match status" value="1"/>
</dbReference>
<dbReference type="PRINTS" id="PR00036">
    <property type="entry name" value="HTHLACI"/>
</dbReference>
<feature type="domain" description="HTH lacI-type" evidence="4">
    <location>
        <begin position="3"/>
        <end position="57"/>
    </location>
</feature>
<dbReference type="InterPro" id="IPR046335">
    <property type="entry name" value="LacI/GalR-like_sensor"/>
</dbReference>
<evidence type="ECO:0000256" key="3">
    <source>
        <dbReference type="ARBA" id="ARBA00023163"/>
    </source>
</evidence>
<proteinExistence type="predicted"/>
<gene>
    <name evidence="6" type="ORF">SAMN02745782_01328</name>
</gene>